<dbReference type="InterPro" id="IPR002220">
    <property type="entry name" value="DapA-like"/>
</dbReference>
<dbReference type="PANTHER" id="PTHR12128">
    <property type="entry name" value="DIHYDRODIPICOLINATE SYNTHASE"/>
    <property type="match status" value="1"/>
</dbReference>
<dbReference type="AlphaFoldDB" id="A0A1Y5RXF3"/>
<feature type="active site" description="Schiff-base intermediate with substrate" evidence="3">
    <location>
        <position position="172"/>
    </location>
</feature>
<dbReference type="CDD" id="cd00408">
    <property type="entry name" value="DHDPS-like"/>
    <property type="match status" value="1"/>
</dbReference>
<keyword evidence="1 2" id="KW-0456">Lyase</keyword>
<sequence>MSDKADLKGVVCAAVTPVDAAFRIDAARLAHHCDRVLSDGCTFVSVFGTTGEGASFSSAEKAEALSQLIASGIPAARQIPAIMTPVLSEAAEMLAAIEAQDCRAALVLPPFYYADPGDEAIVAFIDAMLERSASDRTDLVLYNIPRFARIAYTPALVEKLLHRFGNRIVGVKDSTGALENGLTLAREFPGLSIFTGDDRVMPQLRLGGGAGMIGGMPNLFAADALRVFNAPAADATEPLRRAAARRIEVVDGNGGLVVIKAVLARRYQAPGWARAVPPLTALAPDALRDILAALEETGHAFGPEA</sequence>
<dbReference type="PIRSF" id="PIRSF001365">
    <property type="entry name" value="DHDPS"/>
    <property type="match status" value="1"/>
</dbReference>
<evidence type="ECO:0000256" key="3">
    <source>
        <dbReference type="PIRSR" id="PIRSR001365-1"/>
    </source>
</evidence>
<accession>A0A1Y5RXF3</accession>
<proteinExistence type="inferred from homology"/>
<keyword evidence="6" id="KW-1185">Reference proteome</keyword>
<evidence type="ECO:0000256" key="2">
    <source>
        <dbReference type="PIRNR" id="PIRNR001365"/>
    </source>
</evidence>
<dbReference type="Proteomes" id="UP000193900">
    <property type="component" value="Unassembled WGS sequence"/>
</dbReference>
<dbReference type="SUPFAM" id="SSF51569">
    <property type="entry name" value="Aldolase"/>
    <property type="match status" value="1"/>
</dbReference>
<evidence type="ECO:0000313" key="5">
    <source>
        <dbReference type="EMBL" id="SLN26670.1"/>
    </source>
</evidence>
<reference evidence="5 6" key="1">
    <citation type="submission" date="2017-03" db="EMBL/GenBank/DDBJ databases">
        <authorList>
            <person name="Afonso C.L."/>
            <person name="Miller P.J."/>
            <person name="Scott M.A."/>
            <person name="Spackman E."/>
            <person name="Goraichik I."/>
            <person name="Dimitrov K.M."/>
            <person name="Suarez D.L."/>
            <person name="Swayne D.E."/>
        </authorList>
    </citation>
    <scope>NUCLEOTIDE SEQUENCE [LARGE SCALE GENOMIC DNA]</scope>
    <source>
        <strain evidence="5 6">CECT 7023</strain>
    </source>
</reference>
<feature type="active site" description="Proton donor/acceptor" evidence="3">
    <location>
        <position position="142"/>
    </location>
</feature>
<feature type="binding site" evidence="4">
    <location>
        <position position="50"/>
    </location>
    <ligand>
        <name>pyruvate</name>
        <dbReference type="ChEBI" id="CHEBI:15361"/>
    </ligand>
</feature>
<dbReference type="OrthoDB" id="9782828at2"/>
<evidence type="ECO:0000256" key="4">
    <source>
        <dbReference type="PIRSR" id="PIRSR001365-2"/>
    </source>
</evidence>
<dbReference type="Pfam" id="PF00701">
    <property type="entry name" value="DHDPS"/>
    <property type="match status" value="1"/>
</dbReference>
<dbReference type="EC" id="4.3.3.7" evidence="5"/>
<comment type="similarity">
    <text evidence="2">Belongs to the DapA family.</text>
</comment>
<dbReference type="Gene3D" id="3.20.20.70">
    <property type="entry name" value="Aldolase class I"/>
    <property type="match status" value="1"/>
</dbReference>
<name>A0A1Y5RXF3_9RHOB</name>
<dbReference type="SMART" id="SM01130">
    <property type="entry name" value="DHDPS"/>
    <property type="match status" value="1"/>
</dbReference>
<evidence type="ECO:0000313" key="6">
    <source>
        <dbReference type="Proteomes" id="UP000193900"/>
    </source>
</evidence>
<evidence type="ECO:0000256" key="1">
    <source>
        <dbReference type="ARBA" id="ARBA00023239"/>
    </source>
</evidence>
<organism evidence="5 6">
    <name type="scientific">Roseisalinus antarcticus</name>
    <dbReference type="NCBI Taxonomy" id="254357"/>
    <lineage>
        <taxon>Bacteria</taxon>
        <taxon>Pseudomonadati</taxon>
        <taxon>Pseudomonadota</taxon>
        <taxon>Alphaproteobacteria</taxon>
        <taxon>Rhodobacterales</taxon>
        <taxon>Roseobacteraceae</taxon>
        <taxon>Roseisalinus</taxon>
    </lineage>
</organism>
<gene>
    <name evidence="5" type="primary">dapA_1</name>
    <name evidence="5" type="ORF">ROA7023_00828</name>
</gene>
<feature type="binding site" evidence="4">
    <location>
        <position position="213"/>
    </location>
    <ligand>
        <name>pyruvate</name>
        <dbReference type="ChEBI" id="CHEBI:15361"/>
    </ligand>
</feature>
<dbReference type="PANTHER" id="PTHR12128:SF67">
    <property type="entry name" value="BLR3884 PROTEIN"/>
    <property type="match status" value="1"/>
</dbReference>
<dbReference type="EMBL" id="FWFZ01000003">
    <property type="protein sequence ID" value="SLN26670.1"/>
    <property type="molecule type" value="Genomic_DNA"/>
</dbReference>
<protein>
    <submittedName>
        <fullName evidence="5">4-hydroxy-tetrahydrodipicolinate synthase</fullName>
        <ecNumber evidence="5">4.3.3.7</ecNumber>
    </submittedName>
</protein>
<dbReference type="GO" id="GO:0008840">
    <property type="term" value="F:4-hydroxy-tetrahydrodipicolinate synthase activity"/>
    <property type="evidence" value="ECO:0007669"/>
    <property type="project" value="UniProtKB-EC"/>
</dbReference>
<dbReference type="RefSeq" id="WP_085877746.1">
    <property type="nucleotide sequence ID" value="NZ_FWFZ01000003.1"/>
</dbReference>
<dbReference type="InterPro" id="IPR013785">
    <property type="entry name" value="Aldolase_TIM"/>
</dbReference>